<dbReference type="InterPro" id="IPR013087">
    <property type="entry name" value="Znf_C2H2_type"/>
</dbReference>
<evidence type="ECO:0000256" key="12">
    <source>
        <dbReference type="SAM" id="MobiDB-lite"/>
    </source>
</evidence>
<dbReference type="FunFam" id="3.30.160.60:FF:000933">
    <property type="entry name" value="zinc finger protein 771"/>
    <property type="match status" value="1"/>
</dbReference>
<keyword evidence="6" id="KW-0862">Zinc</keyword>
<dbReference type="FunFam" id="3.30.160.60:FF:000475">
    <property type="entry name" value="zinc finger protein 32 isoform X1"/>
    <property type="match status" value="1"/>
</dbReference>
<dbReference type="PROSITE" id="PS00028">
    <property type="entry name" value="ZINC_FINGER_C2H2_1"/>
    <property type="match status" value="7"/>
</dbReference>
<dbReference type="GO" id="GO:0003677">
    <property type="term" value="F:DNA binding"/>
    <property type="evidence" value="ECO:0007669"/>
    <property type="project" value="UniProtKB-KW"/>
</dbReference>
<keyword evidence="7" id="KW-0805">Transcription regulation</keyword>
<dbReference type="Pfam" id="PF13894">
    <property type="entry name" value="zf-C2H2_4"/>
    <property type="match status" value="1"/>
</dbReference>
<evidence type="ECO:0000256" key="2">
    <source>
        <dbReference type="ARBA" id="ARBA00006991"/>
    </source>
</evidence>
<keyword evidence="9" id="KW-0804">Transcription</keyword>
<evidence type="ECO:0000313" key="14">
    <source>
        <dbReference type="EMBL" id="KAE8284610.1"/>
    </source>
</evidence>
<evidence type="ECO:0000256" key="1">
    <source>
        <dbReference type="ARBA" id="ARBA00004123"/>
    </source>
</evidence>
<proteinExistence type="inferred from homology"/>
<dbReference type="InterPro" id="IPR036236">
    <property type="entry name" value="Znf_C2H2_sf"/>
</dbReference>
<evidence type="ECO:0000256" key="9">
    <source>
        <dbReference type="ARBA" id="ARBA00023163"/>
    </source>
</evidence>
<name>A0A6G0HZK6_LARCR</name>
<dbReference type="KEGG" id="lco:104935187"/>
<keyword evidence="15" id="KW-1185">Reference proteome</keyword>
<accession>A0A6G0HZK6</accession>
<dbReference type="SUPFAM" id="SSF57667">
    <property type="entry name" value="beta-beta-alpha zinc fingers"/>
    <property type="match status" value="4"/>
</dbReference>
<feature type="domain" description="C2H2-type" evidence="13">
    <location>
        <begin position="393"/>
        <end position="420"/>
    </location>
</feature>
<evidence type="ECO:0000256" key="8">
    <source>
        <dbReference type="ARBA" id="ARBA00023125"/>
    </source>
</evidence>
<dbReference type="PROSITE" id="PS50157">
    <property type="entry name" value="ZINC_FINGER_C2H2_2"/>
    <property type="match status" value="7"/>
</dbReference>
<comment type="subcellular location">
    <subcellularLocation>
        <location evidence="1">Nucleus</location>
    </subcellularLocation>
</comment>
<evidence type="ECO:0000256" key="11">
    <source>
        <dbReference type="PROSITE-ProRule" id="PRU00042"/>
    </source>
</evidence>
<keyword evidence="3" id="KW-0479">Metal-binding</keyword>
<evidence type="ECO:0000256" key="5">
    <source>
        <dbReference type="ARBA" id="ARBA00022771"/>
    </source>
</evidence>
<dbReference type="AlphaFoldDB" id="A0A6G0HZK6"/>
<dbReference type="OrthoDB" id="6365676at2759"/>
<evidence type="ECO:0000256" key="6">
    <source>
        <dbReference type="ARBA" id="ARBA00022833"/>
    </source>
</evidence>
<dbReference type="PANTHER" id="PTHR23226">
    <property type="entry name" value="ZINC FINGER AND SCAN DOMAIN-CONTAINING"/>
    <property type="match status" value="1"/>
</dbReference>
<organism evidence="14 15">
    <name type="scientific">Larimichthys crocea</name>
    <name type="common">Large yellow croaker</name>
    <name type="synonym">Pseudosciaena crocea</name>
    <dbReference type="NCBI Taxonomy" id="215358"/>
    <lineage>
        <taxon>Eukaryota</taxon>
        <taxon>Metazoa</taxon>
        <taxon>Chordata</taxon>
        <taxon>Craniata</taxon>
        <taxon>Vertebrata</taxon>
        <taxon>Euteleostomi</taxon>
        <taxon>Actinopterygii</taxon>
        <taxon>Neopterygii</taxon>
        <taxon>Teleostei</taxon>
        <taxon>Neoteleostei</taxon>
        <taxon>Acanthomorphata</taxon>
        <taxon>Eupercaria</taxon>
        <taxon>Sciaenidae</taxon>
        <taxon>Larimichthys</taxon>
    </lineage>
</organism>
<evidence type="ECO:0000259" key="13">
    <source>
        <dbReference type="PROSITE" id="PS50157"/>
    </source>
</evidence>
<evidence type="ECO:0000313" key="15">
    <source>
        <dbReference type="Proteomes" id="UP000424527"/>
    </source>
</evidence>
<dbReference type="FunFam" id="3.30.160.60:FF:001480">
    <property type="entry name" value="Si:cabz01071911.3"/>
    <property type="match status" value="1"/>
</dbReference>
<dbReference type="Gene3D" id="3.30.160.60">
    <property type="entry name" value="Classic Zinc Finger"/>
    <property type="match status" value="6"/>
</dbReference>
<dbReference type="GO" id="GO:0005634">
    <property type="term" value="C:nucleus"/>
    <property type="evidence" value="ECO:0007669"/>
    <property type="project" value="UniProtKB-SubCell"/>
</dbReference>
<keyword evidence="8" id="KW-0238">DNA-binding</keyword>
<keyword evidence="5 11" id="KW-0863">Zinc-finger</keyword>
<keyword evidence="4" id="KW-0677">Repeat</keyword>
<dbReference type="PANTHER" id="PTHR23226:SF416">
    <property type="entry name" value="FI01424P"/>
    <property type="match status" value="1"/>
</dbReference>
<sequence length="500" mass="56820">MVRTAKMELLRVLVSECLSAAAQEIFKIVERTIIEYEEEMSCSKWVVDSHRRLLDVATSHSEDSLQMSATDVKLHSGHQQPAASVNLSVCWEPENSTSEQTQHYRNVNSTHPDSSPASDNNQSDQEIQVDIEGGDDMKQECDPNLPVKILKVKKPFKCPVCLSGFSSKKTMVRHLKKHPEDRSSSYQCQFCERHFCHKSEFIIHTRTHKGTKPYKCQDCEKSFDHRDSLLVHRQKHTEEKAYQCYSEKMNVETHLRSVTSASNTEEELDSRQAESAIKTFPLTMTPYDKSEFDQESLQPLCLYQIQTVADIDKDETAALPLDHIKTEPAGADGGVSDSSTDDQPLFSLSPGEQGEGETDPKHPNIKNILPRRPSGKSTELIVQFEAGTPQKPYKCPCCTKCFSLTKTLIRHIKIHTEDKPYQCQFCGRNFCQKSDLVNHTRIHTGERPYQCHECHKSFAQKGNLVVHMRKHTGEKPFQCQECSCSFGQKSSLDVHMLSHT</sequence>
<dbReference type="FunFam" id="3.30.160.60:FF:001156">
    <property type="entry name" value="Zinc finger protein 407"/>
    <property type="match status" value="1"/>
</dbReference>
<dbReference type="Pfam" id="PF00096">
    <property type="entry name" value="zf-C2H2"/>
    <property type="match status" value="4"/>
</dbReference>
<dbReference type="FunFam" id="3.30.160.60:FF:000383">
    <property type="entry name" value="Uncharacterized protein"/>
    <property type="match status" value="1"/>
</dbReference>
<comment type="caution">
    <text evidence="14">The sequence shown here is derived from an EMBL/GenBank/DDBJ whole genome shotgun (WGS) entry which is preliminary data.</text>
</comment>
<protein>
    <recommendedName>
        <fullName evidence="13">C2H2-type domain-containing protein</fullName>
    </recommendedName>
</protein>
<feature type="domain" description="C2H2-type" evidence="13">
    <location>
        <begin position="186"/>
        <end position="213"/>
    </location>
</feature>
<evidence type="ECO:0000256" key="3">
    <source>
        <dbReference type="ARBA" id="ARBA00022723"/>
    </source>
</evidence>
<feature type="domain" description="C2H2-type" evidence="13">
    <location>
        <begin position="421"/>
        <end position="448"/>
    </location>
</feature>
<dbReference type="EMBL" id="REGW02000017">
    <property type="protein sequence ID" value="KAE8284610.1"/>
    <property type="molecule type" value="Genomic_DNA"/>
</dbReference>
<evidence type="ECO:0000256" key="10">
    <source>
        <dbReference type="ARBA" id="ARBA00023242"/>
    </source>
</evidence>
<feature type="domain" description="C2H2-type" evidence="13">
    <location>
        <begin position="156"/>
        <end position="183"/>
    </location>
</feature>
<feature type="domain" description="C2H2-type" evidence="13">
    <location>
        <begin position="214"/>
        <end position="241"/>
    </location>
</feature>
<reference evidence="14 15" key="1">
    <citation type="submission" date="2019-07" db="EMBL/GenBank/DDBJ databases">
        <title>Chromosome genome assembly for large yellow croaker.</title>
        <authorList>
            <person name="Xiao S."/>
        </authorList>
    </citation>
    <scope>NUCLEOTIDE SEQUENCE [LARGE SCALE GENOMIC DNA]</scope>
    <source>
        <strain evidence="14">JMULYC20181020</strain>
        <tissue evidence="14">Muscle</tissue>
    </source>
</reference>
<gene>
    <name evidence="14" type="ORF">D5F01_LYC17945</name>
</gene>
<keyword evidence="10" id="KW-0539">Nucleus</keyword>
<dbReference type="Proteomes" id="UP000424527">
    <property type="component" value="Unassembled WGS sequence"/>
</dbReference>
<dbReference type="GO" id="GO:0008270">
    <property type="term" value="F:zinc ion binding"/>
    <property type="evidence" value="ECO:0007669"/>
    <property type="project" value="UniProtKB-KW"/>
</dbReference>
<dbReference type="SMART" id="SM00355">
    <property type="entry name" value="ZnF_C2H2"/>
    <property type="match status" value="7"/>
</dbReference>
<evidence type="ECO:0000256" key="7">
    <source>
        <dbReference type="ARBA" id="ARBA00023015"/>
    </source>
</evidence>
<feature type="region of interest" description="Disordered" evidence="12">
    <location>
        <begin position="97"/>
        <end position="123"/>
    </location>
</feature>
<feature type="domain" description="C2H2-type" evidence="13">
    <location>
        <begin position="477"/>
        <end position="500"/>
    </location>
</feature>
<feature type="domain" description="C2H2-type" evidence="13">
    <location>
        <begin position="449"/>
        <end position="476"/>
    </location>
</feature>
<feature type="region of interest" description="Disordered" evidence="12">
    <location>
        <begin position="325"/>
        <end position="372"/>
    </location>
</feature>
<comment type="similarity">
    <text evidence="2">Belongs to the krueppel C2H2-type zinc-finger protein family.</text>
</comment>
<evidence type="ECO:0000256" key="4">
    <source>
        <dbReference type="ARBA" id="ARBA00022737"/>
    </source>
</evidence>